<proteinExistence type="predicted"/>
<evidence type="ECO:0000313" key="3">
    <source>
        <dbReference type="EMBL" id="SAK75335.1"/>
    </source>
</evidence>
<evidence type="ECO:0000259" key="2">
    <source>
        <dbReference type="Pfam" id="PF13229"/>
    </source>
</evidence>
<evidence type="ECO:0000256" key="1">
    <source>
        <dbReference type="SAM" id="MobiDB-lite"/>
    </source>
</evidence>
<gene>
    <name evidence="3" type="ORF">AWB78_03278</name>
</gene>
<organism evidence="3 4">
    <name type="scientific">Caballeronia calidae</name>
    <dbReference type="NCBI Taxonomy" id="1777139"/>
    <lineage>
        <taxon>Bacteria</taxon>
        <taxon>Pseudomonadati</taxon>
        <taxon>Pseudomonadota</taxon>
        <taxon>Betaproteobacteria</taxon>
        <taxon>Burkholderiales</taxon>
        <taxon>Burkholderiaceae</taxon>
        <taxon>Caballeronia</taxon>
    </lineage>
</organism>
<keyword evidence="4" id="KW-1185">Reference proteome</keyword>
<protein>
    <recommendedName>
        <fullName evidence="2">Right handed beta helix domain-containing protein</fullName>
    </recommendedName>
</protein>
<dbReference type="Pfam" id="PF13229">
    <property type="entry name" value="Beta_helix"/>
    <property type="match status" value="1"/>
</dbReference>
<dbReference type="AlphaFoldDB" id="A0A158BZ04"/>
<dbReference type="EMBL" id="FCOX02000015">
    <property type="protein sequence ID" value="SAK75335.1"/>
    <property type="molecule type" value="Genomic_DNA"/>
</dbReference>
<feature type="domain" description="Right handed beta helix" evidence="2">
    <location>
        <begin position="271"/>
        <end position="385"/>
    </location>
</feature>
<dbReference type="InterPro" id="IPR006626">
    <property type="entry name" value="PbH1"/>
</dbReference>
<name>A0A158BZ04_9BURK</name>
<accession>A0A158BZ04</accession>
<evidence type="ECO:0000313" key="4">
    <source>
        <dbReference type="Proteomes" id="UP000071859"/>
    </source>
</evidence>
<dbReference type="InterPro" id="IPR012334">
    <property type="entry name" value="Pectin_lyas_fold"/>
</dbReference>
<feature type="region of interest" description="Disordered" evidence="1">
    <location>
        <begin position="380"/>
        <end position="410"/>
    </location>
</feature>
<dbReference type="SMART" id="SM00710">
    <property type="entry name" value="PbH1"/>
    <property type="match status" value="5"/>
</dbReference>
<dbReference type="InterPro" id="IPR039448">
    <property type="entry name" value="Beta_helix"/>
</dbReference>
<reference evidence="3" key="1">
    <citation type="submission" date="2016-01" db="EMBL/GenBank/DDBJ databases">
        <authorList>
            <person name="Peeters C."/>
        </authorList>
    </citation>
    <scope>NUCLEOTIDE SEQUENCE</scope>
    <source>
        <strain evidence="3">LMG 29321</strain>
    </source>
</reference>
<dbReference type="SUPFAM" id="SSF51126">
    <property type="entry name" value="Pectin lyase-like"/>
    <property type="match status" value="2"/>
</dbReference>
<dbReference type="Proteomes" id="UP000071859">
    <property type="component" value="Unassembled WGS sequence"/>
</dbReference>
<comment type="caution">
    <text evidence="3">The sequence shown here is derived from an EMBL/GenBank/DDBJ whole genome shotgun (WGS) entry which is preliminary data.</text>
</comment>
<dbReference type="InterPro" id="IPR011050">
    <property type="entry name" value="Pectin_lyase_fold/virulence"/>
</dbReference>
<dbReference type="Gene3D" id="2.160.20.10">
    <property type="entry name" value="Single-stranded right-handed beta-helix, Pectin lyase-like"/>
    <property type="match status" value="1"/>
</dbReference>
<sequence>MNRRNFNKAFISVLTGLSFCETAKAASRMQDHVVLDSRGPLEAADLQRAFHNAVSRGQKTLTVSNDVTLWESLALPSGIELIFLGTVYNRCRDVALLLEGVTRTRVRFTRLVGDGMNDRQSGIAVRNSSDCEIEGVSISATRNKGVEISCSGENTSQRNAVSIGYVSGSVGPDGAGISIFGRSCTRTIIKGGQYCGNRIGITINGGQDNLIAKATCNDNHEAGVMIDGIVSRTGDGGRCNSLRSITCNGNGTHHDGYGGLYLGNGASSNVIVDLRAEENIGSGCRMSGGDGFANRSNVFARLSLGKNRNGGFVASSSPETVILDSEASSNEGPGIHFFRSDRSRLSGRSIANSADGLLIQSADVDVTSFEAEDNGGFGIRIADGGSKSPGASVKRYVSRSNRRGSQSWTD</sequence>